<dbReference type="RefSeq" id="WP_285612875.1">
    <property type="nucleotide sequence ID" value="NZ_BSSD01000011.1"/>
</dbReference>
<organism evidence="1 2">
    <name type="scientific">Actinokineospora globicatena</name>
    <dbReference type="NCBI Taxonomy" id="103729"/>
    <lineage>
        <taxon>Bacteria</taxon>
        <taxon>Bacillati</taxon>
        <taxon>Actinomycetota</taxon>
        <taxon>Actinomycetes</taxon>
        <taxon>Pseudonocardiales</taxon>
        <taxon>Pseudonocardiaceae</taxon>
        <taxon>Actinokineospora</taxon>
    </lineage>
</organism>
<sequence length="120" mass="13272">MSTVDEVRSRLEEVIDVGYVDEDDSETYYRDVREALHELAGLIRQGRADQVIELAAHTISLLDHTDIDDEGGVDDLFARTQEIHLDACLAGTPDPVALAESLVAMALNTENTLFTDLLQD</sequence>
<reference evidence="1" key="1">
    <citation type="submission" date="2023-02" db="EMBL/GenBank/DDBJ databases">
        <title>Actinokineospora globicatena NBRC 15670.</title>
        <authorList>
            <person name="Ichikawa N."/>
            <person name="Sato H."/>
            <person name="Tonouchi N."/>
        </authorList>
    </citation>
    <scope>NUCLEOTIDE SEQUENCE</scope>
    <source>
        <strain evidence="1">NBRC 15670</strain>
    </source>
</reference>
<accession>A0A9W6QUQ7</accession>
<dbReference type="Proteomes" id="UP001165042">
    <property type="component" value="Unassembled WGS sequence"/>
</dbReference>
<protein>
    <submittedName>
        <fullName evidence="1">Uncharacterized protein</fullName>
    </submittedName>
</protein>
<keyword evidence="2" id="KW-1185">Reference proteome</keyword>
<dbReference type="EMBL" id="BSSD01000011">
    <property type="protein sequence ID" value="GLW94964.1"/>
    <property type="molecule type" value="Genomic_DNA"/>
</dbReference>
<evidence type="ECO:0000313" key="2">
    <source>
        <dbReference type="Proteomes" id="UP001165042"/>
    </source>
</evidence>
<comment type="caution">
    <text evidence="1">The sequence shown here is derived from an EMBL/GenBank/DDBJ whole genome shotgun (WGS) entry which is preliminary data.</text>
</comment>
<dbReference type="AlphaFoldDB" id="A0A9W6QUQ7"/>
<evidence type="ECO:0000313" key="1">
    <source>
        <dbReference type="EMBL" id="GLW94964.1"/>
    </source>
</evidence>
<name>A0A9W6QUQ7_9PSEU</name>
<gene>
    <name evidence="1" type="ORF">Aglo03_57800</name>
</gene>
<proteinExistence type="predicted"/>